<dbReference type="SUPFAM" id="SSF81296">
    <property type="entry name" value="E set domains"/>
    <property type="match status" value="1"/>
</dbReference>
<evidence type="ECO:0000313" key="3">
    <source>
        <dbReference type="EMBL" id="KDM91088.1"/>
    </source>
</evidence>
<dbReference type="OrthoDB" id="3675244at2"/>
<feature type="domain" description="Chitin-binding type-4" evidence="2">
    <location>
        <begin position="15"/>
        <end position="208"/>
    </location>
</feature>
<dbReference type="EMBL" id="JMIB01000026">
    <property type="protein sequence ID" value="KDM91088.1"/>
    <property type="molecule type" value="Genomic_DNA"/>
</dbReference>
<dbReference type="Gene3D" id="2.70.50.50">
    <property type="entry name" value="chitin-binding protein cbp21"/>
    <property type="match status" value="1"/>
</dbReference>
<keyword evidence="1" id="KW-0732">Signal</keyword>
<dbReference type="AlphaFoldDB" id="A0A066RUN1"/>
<dbReference type="CDD" id="cd21177">
    <property type="entry name" value="LPMO_AA10"/>
    <property type="match status" value="1"/>
</dbReference>
<sequence>MNQPVLNINQFKPKHGYIISPPSRGAYAADQGWWNLEEWQVVELEGGKNFPAHEGGSAFYEPTDVESREPPVDGLILSGGHEDARQKLNYTDQQLIAEGKTPWPRLAVPASKVIDIEWKYTAAHKTRGYVAFMTKDGWNPEQVITRSQLESVPFFEDVYPEAPYWDHDLPAKTHHQLVLPDHKQGYHVVVLLWLVADTKNAFYQTFDFDFG</sequence>
<dbReference type="RefSeq" id="WP_036753256.1">
    <property type="nucleotide sequence ID" value="NZ_JAGSGC010000009.1"/>
</dbReference>
<evidence type="ECO:0000256" key="1">
    <source>
        <dbReference type="ARBA" id="ARBA00022729"/>
    </source>
</evidence>
<comment type="caution">
    <text evidence="3">The sequence shown here is derived from an EMBL/GenBank/DDBJ whole genome shotgun (WGS) entry which is preliminary data.</text>
</comment>
<dbReference type="PANTHER" id="PTHR34823:SF1">
    <property type="entry name" value="CHITIN-BINDING TYPE-4 DOMAIN-CONTAINING PROTEIN"/>
    <property type="match status" value="1"/>
</dbReference>
<reference evidence="3 4" key="1">
    <citation type="submission" date="2014-04" db="EMBL/GenBank/DDBJ databases">
        <title>Draft genome sequence of Photobacterium halotolerans S2753: a solonamide, ngercheumicin and holomycin producer.</title>
        <authorList>
            <person name="Machado H.R."/>
            <person name="Gram L."/>
        </authorList>
    </citation>
    <scope>NUCLEOTIDE SEQUENCE [LARGE SCALE GENOMIC DNA]</scope>
    <source>
        <strain evidence="3 4">S2753</strain>
    </source>
</reference>
<name>A0A066RUN1_9GAMM</name>
<dbReference type="InterPro" id="IPR014756">
    <property type="entry name" value="Ig_E-set"/>
</dbReference>
<dbReference type="PANTHER" id="PTHR34823">
    <property type="entry name" value="GLCNAC-BINDING PROTEIN A"/>
    <property type="match status" value="1"/>
</dbReference>
<dbReference type="InterPro" id="IPR051024">
    <property type="entry name" value="GlcNAc_Chitin_IntDeg"/>
</dbReference>
<evidence type="ECO:0000313" key="4">
    <source>
        <dbReference type="Proteomes" id="UP000027192"/>
    </source>
</evidence>
<keyword evidence="4" id="KW-1185">Reference proteome</keyword>
<accession>A0A066RUN1</accession>
<proteinExistence type="predicted"/>
<gene>
    <name evidence="3" type="ORF">EA58_13100</name>
</gene>
<evidence type="ECO:0000259" key="2">
    <source>
        <dbReference type="Pfam" id="PF03067"/>
    </source>
</evidence>
<protein>
    <recommendedName>
        <fullName evidence="2">Chitin-binding type-4 domain-containing protein</fullName>
    </recommendedName>
</protein>
<dbReference type="InterPro" id="IPR004302">
    <property type="entry name" value="Cellulose/chitin-bd_N"/>
</dbReference>
<organism evidence="3 4">
    <name type="scientific">Photobacterium galatheae</name>
    <dbReference type="NCBI Taxonomy" id="1654360"/>
    <lineage>
        <taxon>Bacteria</taxon>
        <taxon>Pseudomonadati</taxon>
        <taxon>Pseudomonadota</taxon>
        <taxon>Gammaproteobacteria</taxon>
        <taxon>Vibrionales</taxon>
        <taxon>Vibrionaceae</taxon>
        <taxon>Photobacterium</taxon>
    </lineage>
</organism>
<dbReference type="STRING" id="1654360.EA58_13100"/>
<dbReference type="Proteomes" id="UP000027192">
    <property type="component" value="Unassembled WGS sequence"/>
</dbReference>
<dbReference type="Pfam" id="PF03067">
    <property type="entry name" value="LPMO_10"/>
    <property type="match status" value="1"/>
</dbReference>